<protein>
    <submittedName>
        <fullName evidence="1">Uncharacterized protein</fullName>
    </submittedName>
</protein>
<dbReference type="EnsemblMetazoa" id="AATE009094-RA">
    <property type="protein sequence ID" value="AATE009094-PA.1"/>
    <property type="gene ID" value="AATE009094"/>
</dbReference>
<evidence type="ECO:0000313" key="1">
    <source>
        <dbReference type="EnsemblMetazoa" id="AATE009094-PA.1"/>
    </source>
</evidence>
<proteinExistence type="predicted"/>
<dbReference type="VEuPathDB" id="VectorBase:AATE009094"/>
<dbReference type="AlphaFoldDB" id="A0A182J0M6"/>
<accession>A0A182J0M6</accession>
<reference evidence="1" key="1">
    <citation type="submission" date="2022-08" db="UniProtKB">
        <authorList>
            <consortium name="EnsemblMetazoa"/>
        </authorList>
    </citation>
    <scope>IDENTIFICATION</scope>
    <source>
        <strain evidence="1">EBRO</strain>
    </source>
</reference>
<name>A0A182J0M6_ANOAO</name>
<organism evidence="1">
    <name type="scientific">Anopheles atroparvus</name>
    <name type="common">European mosquito</name>
    <dbReference type="NCBI Taxonomy" id="41427"/>
    <lineage>
        <taxon>Eukaryota</taxon>
        <taxon>Metazoa</taxon>
        <taxon>Ecdysozoa</taxon>
        <taxon>Arthropoda</taxon>
        <taxon>Hexapoda</taxon>
        <taxon>Insecta</taxon>
        <taxon>Pterygota</taxon>
        <taxon>Neoptera</taxon>
        <taxon>Endopterygota</taxon>
        <taxon>Diptera</taxon>
        <taxon>Nematocera</taxon>
        <taxon>Culicoidea</taxon>
        <taxon>Culicidae</taxon>
        <taxon>Anophelinae</taxon>
        <taxon>Anopheles</taxon>
    </lineage>
</organism>
<sequence length="254" mass="28114">MFAALPSSQPSFHFRYFARGIAIDTWISSMTNGSPAPTCLAHFVLAGVTGWSLKHLPAQRTDSGFQIVFSLMVFLLVYGLFGLVRFSHPQPSLAMRKLYERFVLLARVCPLPFLNAQLLFDHHQSDRYCPAPRLGTLCHNGSLGYVLLASALVAFVAGCVYSELSQRHIADHVATGVLLLNLLALGLLACDTDNYWGVGLAVSFGTKHFALPWLADQFCIPFVDLYTFGLIFYEIFTVNVLLDAQFSNTNTLVK</sequence>